<dbReference type="OrthoDB" id="2339329at2"/>
<dbReference type="InterPro" id="IPR018120">
    <property type="entry name" value="Glyco_hydro_1_AS"/>
</dbReference>
<feature type="active site" description="Nucleophile" evidence="4">
    <location>
        <position position="370"/>
    </location>
</feature>
<keyword evidence="3 6" id="KW-0326">Glycosidase</keyword>
<evidence type="ECO:0000256" key="1">
    <source>
        <dbReference type="ARBA" id="ARBA00010838"/>
    </source>
</evidence>
<comment type="caution">
    <text evidence="7">The sequence shown here is derived from an EMBL/GenBank/DDBJ whole genome shotgun (WGS) entry which is preliminary data.</text>
</comment>
<dbReference type="InterPro" id="IPR017853">
    <property type="entry name" value="GH"/>
</dbReference>
<evidence type="ECO:0000256" key="3">
    <source>
        <dbReference type="ARBA" id="ARBA00023295"/>
    </source>
</evidence>
<dbReference type="InterPro" id="IPR001360">
    <property type="entry name" value="Glyco_hydro_1"/>
</dbReference>
<keyword evidence="8" id="KW-1185">Reference proteome</keyword>
<dbReference type="PANTHER" id="PTHR10353">
    <property type="entry name" value="GLYCOSYL HYDROLASE"/>
    <property type="match status" value="1"/>
</dbReference>
<evidence type="ECO:0000256" key="5">
    <source>
        <dbReference type="RuleBase" id="RU003690"/>
    </source>
</evidence>
<evidence type="ECO:0000256" key="2">
    <source>
        <dbReference type="ARBA" id="ARBA00022801"/>
    </source>
</evidence>
<dbReference type="Pfam" id="PF00232">
    <property type="entry name" value="Glyco_hydro_1"/>
    <property type="match status" value="1"/>
</dbReference>
<comment type="similarity">
    <text evidence="1 5">Belongs to the glycosyl hydrolase 1 family.</text>
</comment>
<dbReference type="PRINTS" id="PR00131">
    <property type="entry name" value="GLHYDRLASE1"/>
</dbReference>
<dbReference type="Gene3D" id="3.20.20.80">
    <property type="entry name" value="Glycosidases"/>
    <property type="match status" value="1"/>
</dbReference>
<protein>
    <submittedName>
        <fullName evidence="7">6-phospho-beta-glucosidase</fullName>
    </submittedName>
</protein>
<evidence type="ECO:0000256" key="4">
    <source>
        <dbReference type="PROSITE-ProRule" id="PRU10055"/>
    </source>
</evidence>
<evidence type="ECO:0000313" key="8">
    <source>
        <dbReference type="Proteomes" id="UP000094068"/>
    </source>
</evidence>
<reference evidence="8" key="1">
    <citation type="submission" date="2016-09" db="EMBL/GenBank/DDBJ databases">
        <authorList>
            <person name="Gulvik C.A."/>
        </authorList>
    </citation>
    <scope>NUCLEOTIDE SEQUENCE [LARGE SCALE GENOMIC DNA]</scope>
    <source>
        <strain evidence="8">DSM 23328</strain>
    </source>
</reference>
<dbReference type="NCBIfam" id="NF007154">
    <property type="entry name" value="PRK09589.1"/>
    <property type="match status" value="1"/>
</dbReference>
<dbReference type="PROSITE" id="PS00572">
    <property type="entry name" value="GLYCOSYL_HYDROL_F1_1"/>
    <property type="match status" value="1"/>
</dbReference>
<evidence type="ECO:0000313" key="7">
    <source>
        <dbReference type="EMBL" id="OEG14297.1"/>
    </source>
</evidence>
<proteinExistence type="inferred from homology"/>
<dbReference type="STRING" id="903984.BCR21_04725"/>
<evidence type="ECO:0000256" key="6">
    <source>
        <dbReference type="RuleBase" id="RU004468"/>
    </source>
</evidence>
<dbReference type="AlphaFoldDB" id="A0A1E5GNM9"/>
<dbReference type="InterPro" id="IPR033132">
    <property type="entry name" value="GH_1_N_CS"/>
</dbReference>
<name>A0A1E5GNM9_9ENTE</name>
<dbReference type="PROSITE" id="PS00653">
    <property type="entry name" value="GLYCOSYL_HYDROL_F1_2"/>
    <property type="match status" value="1"/>
</dbReference>
<dbReference type="Proteomes" id="UP000094068">
    <property type="component" value="Unassembled WGS sequence"/>
</dbReference>
<dbReference type="FunFam" id="3.20.20.80:FF:000004">
    <property type="entry name" value="Beta-glucosidase 6-phospho-beta-glucosidase"/>
    <property type="match status" value="1"/>
</dbReference>
<dbReference type="GO" id="GO:0008422">
    <property type="term" value="F:beta-glucosidase activity"/>
    <property type="evidence" value="ECO:0007669"/>
    <property type="project" value="TreeGrafter"/>
</dbReference>
<dbReference type="GO" id="GO:0016052">
    <property type="term" value="P:carbohydrate catabolic process"/>
    <property type="evidence" value="ECO:0007669"/>
    <property type="project" value="TreeGrafter"/>
</dbReference>
<dbReference type="EMBL" id="MIJZ01000001">
    <property type="protein sequence ID" value="OEG14297.1"/>
    <property type="molecule type" value="Genomic_DNA"/>
</dbReference>
<dbReference type="PANTHER" id="PTHR10353:SF85">
    <property type="entry name" value="ARYL-PHOSPHO-BETA-D-GLUCOSIDASE BGLA"/>
    <property type="match status" value="1"/>
</dbReference>
<accession>A0A1E5GNM9</accession>
<gene>
    <name evidence="7" type="ORF">BCR21_04725</name>
</gene>
<sequence length="472" mass="54145">MKETFLWGGAVAAHQIEGAWDQDGKGVSVCDVLTAGSHSRAREITSSIQEDIYYPNHSGIDHYHLYKEDIALFAELGFKTFRMSIAWSRIFPNGDEKEPNEKGLAYYDTIFDELLKYNIQPVVTLSHFEMPYHLVTAYGGFKNRKLIDLFVHYAKTVINRYHAKINHWLTFNEINNQMNTKSFLFPYTNSGLLFEPEDNRQEIMYQALHHELVASARVKKFVKLNYPSLQVGCMIAWSPVYPYSCRPEDLLVANRVMHSRTICGDVSVRGHYPNYILKEWEAKGIHVEITEEDLSDLKEGTVDFIGISYYVSHAVDSTQKEDTTGAGFIGSTPNPYIKSTDWDWPIDPVGLRYTLNTLYERYELPIFIVENGFGAVDDLSEEVIQDDDRIEYLAAHISEMKKAIEIDGVEVIGYTVWGCIDVVSFTTGEMKKRYGLIYVDKDDEGNGTLERRKKKSFDWYQQVIASNGENIL</sequence>
<keyword evidence="2 6" id="KW-0378">Hydrolase</keyword>
<dbReference type="GO" id="GO:0005829">
    <property type="term" value="C:cytosol"/>
    <property type="evidence" value="ECO:0007669"/>
    <property type="project" value="TreeGrafter"/>
</dbReference>
<dbReference type="RefSeq" id="WP_069645336.1">
    <property type="nucleotide sequence ID" value="NZ_MIJZ01000001.1"/>
</dbReference>
<dbReference type="SUPFAM" id="SSF51445">
    <property type="entry name" value="(Trans)glycosidases"/>
    <property type="match status" value="1"/>
</dbReference>
<organism evidence="7 8">
    <name type="scientific">Enterococcus ureasiticus</name>
    <dbReference type="NCBI Taxonomy" id="903984"/>
    <lineage>
        <taxon>Bacteria</taxon>
        <taxon>Bacillati</taxon>
        <taxon>Bacillota</taxon>
        <taxon>Bacilli</taxon>
        <taxon>Lactobacillales</taxon>
        <taxon>Enterococcaceae</taxon>
        <taxon>Enterococcus</taxon>
    </lineage>
</organism>